<keyword evidence="2" id="KW-1133">Transmembrane helix</keyword>
<dbReference type="AlphaFoldDB" id="X0VK87"/>
<keyword evidence="2" id="KW-0812">Transmembrane</keyword>
<organism evidence="3">
    <name type="scientific">marine sediment metagenome</name>
    <dbReference type="NCBI Taxonomy" id="412755"/>
    <lineage>
        <taxon>unclassified sequences</taxon>
        <taxon>metagenomes</taxon>
        <taxon>ecological metagenomes</taxon>
    </lineage>
</organism>
<comment type="caution">
    <text evidence="3">The sequence shown here is derived from an EMBL/GenBank/DDBJ whole genome shotgun (WGS) entry which is preliminary data.</text>
</comment>
<feature type="transmembrane region" description="Helical" evidence="2">
    <location>
        <begin position="89"/>
        <end position="107"/>
    </location>
</feature>
<feature type="non-terminal residue" evidence="3">
    <location>
        <position position="109"/>
    </location>
</feature>
<name>X0VK87_9ZZZZ</name>
<dbReference type="EMBL" id="BARS01035454">
    <property type="protein sequence ID" value="GAG18704.1"/>
    <property type="molecule type" value="Genomic_DNA"/>
</dbReference>
<protein>
    <submittedName>
        <fullName evidence="3">Uncharacterized protein</fullName>
    </submittedName>
</protein>
<reference evidence="3" key="1">
    <citation type="journal article" date="2014" name="Front. Microbiol.">
        <title>High frequency of phylogenetically diverse reductive dehalogenase-homologous genes in deep subseafloor sedimentary metagenomes.</title>
        <authorList>
            <person name="Kawai M."/>
            <person name="Futagami T."/>
            <person name="Toyoda A."/>
            <person name="Takaki Y."/>
            <person name="Nishi S."/>
            <person name="Hori S."/>
            <person name="Arai W."/>
            <person name="Tsubouchi T."/>
            <person name="Morono Y."/>
            <person name="Uchiyama I."/>
            <person name="Ito T."/>
            <person name="Fujiyama A."/>
            <person name="Inagaki F."/>
            <person name="Takami H."/>
        </authorList>
    </citation>
    <scope>NUCLEOTIDE SEQUENCE</scope>
    <source>
        <strain evidence="3">Expedition CK06-06</strain>
    </source>
</reference>
<evidence type="ECO:0000256" key="1">
    <source>
        <dbReference type="SAM" id="MobiDB-lite"/>
    </source>
</evidence>
<proteinExistence type="predicted"/>
<gene>
    <name evidence="3" type="ORF">S01H1_54620</name>
</gene>
<evidence type="ECO:0000256" key="2">
    <source>
        <dbReference type="SAM" id="Phobius"/>
    </source>
</evidence>
<feature type="region of interest" description="Disordered" evidence="1">
    <location>
        <begin position="53"/>
        <end position="80"/>
    </location>
</feature>
<evidence type="ECO:0000313" key="3">
    <source>
        <dbReference type="EMBL" id="GAG18704.1"/>
    </source>
</evidence>
<sequence length="109" mass="11859">MQTAQQELNERMVEAAPSKTIPGLVALRNFIGSTADHRRRVNDDHEAGMSLLGFKTQRPAEDDMGDISVSGDHTSTHQHTYEAQKEKSLLPLLASALAAGGLTWAALNY</sequence>
<accession>X0VK87</accession>
<keyword evidence="2" id="KW-0472">Membrane</keyword>